<keyword evidence="2" id="KW-1185">Reference proteome</keyword>
<reference evidence="1 2" key="1">
    <citation type="submission" date="2019-02" db="EMBL/GenBank/DDBJ databases">
        <title>Deep-cultivation of Planctomycetes and their phenomic and genomic characterization uncovers novel biology.</title>
        <authorList>
            <person name="Wiegand S."/>
            <person name="Jogler M."/>
            <person name="Boedeker C."/>
            <person name="Pinto D."/>
            <person name="Vollmers J."/>
            <person name="Rivas-Marin E."/>
            <person name="Kohn T."/>
            <person name="Peeters S.H."/>
            <person name="Heuer A."/>
            <person name="Rast P."/>
            <person name="Oberbeckmann S."/>
            <person name="Bunk B."/>
            <person name="Jeske O."/>
            <person name="Meyerdierks A."/>
            <person name="Storesund J.E."/>
            <person name="Kallscheuer N."/>
            <person name="Luecker S."/>
            <person name="Lage O.M."/>
            <person name="Pohl T."/>
            <person name="Merkel B.J."/>
            <person name="Hornburger P."/>
            <person name="Mueller R.-W."/>
            <person name="Bruemmer F."/>
            <person name="Labrenz M."/>
            <person name="Spormann A.M."/>
            <person name="Op den Camp H."/>
            <person name="Overmann J."/>
            <person name="Amann R."/>
            <person name="Jetten M.S.M."/>
            <person name="Mascher T."/>
            <person name="Medema M.H."/>
            <person name="Devos D.P."/>
            <person name="Kaster A.-K."/>
            <person name="Ovreas L."/>
            <person name="Rohde M."/>
            <person name="Galperin M.Y."/>
            <person name="Jogler C."/>
        </authorList>
    </citation>
    <scope>NUCLEOTIDE SEQUENCE [LARGE SCALE GENOMIC DNA]</scope>
    <source>
        <strain evidence="1 2">HG66A1</strain>
    </source>
</reference>
<name>A0A517PV11_9PLAN</name>
<organism evidence="1 2">
    <name type="scientific">Gimesia chilikensis</name>
    <dbReference type="NCBI Taxonomy" id="2605989"/>
    <lineage>
        <taxon>Bacteria</taxon>
        <taxon>Pseudomonadati</taxon>
        <taxon>Planctomycetota</taxon>
        <taxon>Planctomycetia</taxon>
        <taxon>Planctomycetales</taxon>
        <taxon>Planctomycetaceae</taxon>
        <taxon>Gimesia</taxon>
    </lineage>
</organism>
<dbReference type="RefSeq" id="WP_145190303.1">
    <property type="nucleotide sequence ID" value="NZ_CP036266.1"/>
</dbReference>
<dbReference type="AlphaFoldDB" id="A0A517PV11"/>
<dbReference type="EMBL" id="CP036266">
    <property type="protein sequence ID" value="QDT23223.1"/>
    <property type="molecule type" value="Genomic_DNA"/>
</dbReference>
<evidence type="ECO:0000313" key="2">
    <source>
        <dbReference type="Proteomes" id="UP000320421"/>
    </source>
</evidence>
<accession>A0A517PV11</accession>
<evidence type="ECO:0000313" key="1">
    <source>
        <dbReference type="EMBL" id="QDT23223.1"/>
    </source>
</evidence>
<gene>
    <name evidence="1" type="ORF">HG66A1_50400</name>
</gene>
<protein>
    <submittedName>
        <fullName evidence="1">Uncharacterized protein</fullName>
    </submittedName>
</protein>
<proteinExistence type="predicted"/>
<sequence length="142" mass="15838">MDRIALSLIAVLLIGFAVLLVTPQNQKSASTHTVKIQRHTIELDRVENVRITPNGTLRFSHNNGNHLQQTQYFINLYAGNVTVVQDAEFARDRIQLTDTLVGGLQITLSRSHALDLEQYTVSEDDLAHTISQSVIETSAESR</sequence>
<dbReference type="Proteomes" id="UP000320421">
    <property type="component" value="Chromosome"/>
</dbReference>
<dbReference type="OrthoDB" id="9938176at2"/>